<comment type="caution">
    <text evidence="6">The sequence shown here is derived from an EMBL/GenBank/DDBJ whole genome shotgun (WGS) entry which is preliminary data.</text>
</comment>
<accession>A0A6I4VRV6</accession>
<dbReference type="PANTHER" id="PTHR30185:SF9">
    <property type="entry name" value="MANNITOL-SPECIFIC PHOSPHOTRANSFERASE ENZYME IIA COMPONENT"/>
    <property type="match status" value="1"/>
</dbReference>
<feature type="domain" description="PRD" evidence="5">
    <location>
        <begin position="313"/>
        <end position="420"/>
    </location>
</feature>
<dbReference type="PROSITE" id="PS51094">
    <property type="entry name" value="PTS_EIIA_TYPE_2"/>
    <property type="match status" value="1"/>
</dbReference>
<dbReference type="InterPro" id="IPR013011">
    <property type="entry name" value="PTS_EIIB_2"/>
</dbReference>
<protein>
    <submittedName>
        <fullName evidence="6">PRD domain-containing protein</fullName>
    </submittedName>
</protein>
<organism evidence="6 7">
    <name type="scientific">Shimazuella alba</name>
    <dbReference type="NCBI Taxonomy" id="2690964"/>
    <lineage>
        <taxon>Bacteria</taxon>
        <taxon>Bacillati</taxon>
        <taxon>Bacillota</taxon>
        <taxon>Bacilli</taxon>
        <taxon>Bacillales</taxon>
        <taxon>Thermoactinomycetaceae</taxon>
        <taxon>Shimazuella</taxon>
    </lineage>
</organism>
<dbReference type="InterPro" id="IPR036095">
    <property type="entry name" value="PTS_EIIB-like_sf"/>
</dbReference>
<dbReference type="Gene3D" id="1.10.1790.10">
    <property type="entry name" value="PRD domain"/>
    <property type="match status" value="2"/>
</dbReference>
<dbReference type="CDD" id="cd05568">
    <property type="entry name" value="PTS_IIB_bgl_like"/>
    <property type="match status" value="1"/>
</dbReference>
<evidence type="ECO:0000313" key="6">
    <source>
        <dbReference type="EMBL" id="MXQ53188.1"/>
    </source>
</evidence>
<dbReference type="InterPro" id="IPR011608">
    <property type="entry name" value="PRD"/>
</dbReference>
<feature type="domain" description="PRD" evidence="5">
    <location>
        <begin position="202"/>
        <end position="307"/>
    </location>
</feature>
<evidence type="ECO:0000256" key="2">
    <source>
        <dbReference type="ARBA" id="ARBA00022737"/>
    </source>
</evidence>
<dbReference type="Gene3D" id="3.40.930.10">
    <property type="entry name" value="Mannitol-specific EII, Chain A"/>
    <property type="match status" value="1"/>
</dbReference>
<dbReference type="SUPFAM" id="SSF52794">
    <property type="entry name" value="PTS system IIB component-like"/>
    <property type="match status" value="1"/>
</dbReference>
<dbReference type="Proteomes" id="UP000430692">
    <property type="component" value="Unassembled WGS sequence"/>
</dbReference>
<name>A0A6I4VRV6_9BACL</name>
<dbReference type="PROSITE" id="PS51372">
    <property type="entry name" value="PRD_2"/>
    <property type="match status" value="2"/>
</dbReference>
<gene>
    <name evidence="6" type="ORF">GSM42_05455</name>
</gene>
<evidence type="ECO:0000259" key="3">
    <source>
        <dbReference type="PROSITE" id="PS51094"/>
    </source>
</evidence>
<dbReference type="InterPro" id="IPR002178">
    <property type="entry name" value="PTS_EIIA_type-2_dom"/>
</dbReference>
<dbReference type="GO" id="GO:0009401">
    <property type="term" value="P:phosphoenolpyruvate-dependent sugar phosphotransferase system"/>
    <property type="evidence" value="ECO:0007669"/>
    <property type="project" value="InterPro"/>
</dbReference>
<dbReference type="EMBL" id="WUUL01000003">
    <property type="protein sequence ID" value="MXQ53188.1"/>
    <property type="molecule type" value="Genomic_DNA"/>
</dbReference>
<dbReference type="Gene3D" id="3.40.50.2300">
    <property type="match status" value="1"/>
</dbReference>
<dbReference type="GO" id="GO:0006355">
    <property type="term" value="P:regulation of DNA-templated transcription"/>
    <property type="evidence" value="ECO:0007669"/>
    <property type="project" value="InterPro"/>
</dbReference>
<evidence type="ECO:0000259" key="4">
    <source>
        <dbReference type="PROSITE" id="PS51099"/>
    </source>
</evidence>
<evidence type="ECO:0000256" key="1">
    <source>
        <dbReference type="ARBA" id="ARBA00022679"/>
    </source>
</evidence>
<evidence type="ECO:0000259" key="5">
    <source>
        <dbReference type="PROSITE" id="PS51372"/>
    </source>
</evidence>
<dbReference type="InterPro" id="IPR036634">
    <property type="entry name" value="PRD_sf"/>
</dbReference>
<feature type="domain" description="PTS EIIB type-2" evidence="4">
    <location>
        <begin position="425"/>
        <end position="513"/>
    </location>
</feature>
<keyword evidence="7" id="KW-1185">Reference proteome</keyword>
<feature type="domain" description="PTS EIIA type-2" evidence="3">
    <location>
        <begin position="564"/>
        <end position="706"/>
    </location>
</feature>
<sequence length="709" mass="82294">MDERSVHLLSHLTHAKEYVPIKEIIDKLQISRRTLYYDLQKTNDWLKDQDLEPIKNVRSLGLSLPEATKQKVPALLQEVDTQQYYFSEKERRNLLAVSLITTRSPLFLKDLMRKIKVSRGTTIHEVNKLKEEFASFQLHLHFQRTDGYIVEGDENQKRKALLYYLSHILAADGWNHLVNEIQVLLNGELNDSAYEIEKNTLSFIHEYFPFIEELVRDSVTKYGIQITDEMYQQLSLRLLIFSKRLLEGSTIHIEEEEKEVLCTTPEYEVATYISKRLESMFQVSFPEDEIAYLTMHLLGISIRVDQYEFDYNEVTENLKWIIEQMVFDFQRYACVFFQDSPKLKEDLLNHLKQTYYRLKYDLVIDNPLVKTIQQTYGEVFQLTKKVIHHLEDYIGKSLNEDEIGFLAMYFGGWLKREGTKPQARKRTMIVCGNGVSTSQLLQSQIENLLTTVDVVNILSLREFDEKAAYHVDFIVSTIPIKHTIPVFHVNPILTDIEKETLLNKFNLLIQRKTWSPRYSIPALMDIIQKHTTIVDEKKLKEELVQYFSTEKQTLSKGVKPVLQELLTEDMIQLQQTTMNWKTAIKLAAQPMLANGSVLDEYVEAMINNVIELGPYVVIAPKIAIPHARPEQGVKRMGMSLLTLKDGVLFEKSDNPVQLMIVLAAVDKESHLKALAQLSELLSNEKDVQRILAADNKQTVLELIARYSQN</sequence>
<dbReference type="GO" id="GO:0008982">
    <property type="term" value="F:protein-N(PI)-phosphohistidine-sugar phosphotransferase activity"/>
    <property type="evidence" value="ECO:0007669"/>
    <property type="project" value="InterPro"/>
</dbReference>
<dbReference type="PROSITE" id="PS00372">
    <property type="entry name" value="PTS_EIIA_TYPE_2_HIS"/>
    <property type="match status" value="1"/>
</dbReference>
<dbReference type="PANTHER" id="PTHR30185">
    <property type="entry name" value="CRYPTIC BETA-GLUCOSIDE BGL OPERON ANTITERMINATOR"/>
    <property type="match status" value="1"/>
</dbReference>
<dbReference type="SUPFAM" id="SSF63520">
    <property type="entry name" value="PTS-regulatory domain, PRD"/>
    <property type="match status" value="2"/>
</dbReference>
<dbReference type="CDD" id="cd00211">
    <property type="entry name" value="PTS_IIA_fru"/>
    <property type="match status" value="1"/>
</dbReference>
<dbReference type="RefSeq" id="WP_160800550.1">
    <property type="nucleotide sequence ID" value="NZ_WUUL01000003.1"/>
</dbReference>
<keyword evidence="2" id="KW-0677">Repeat</keyword>
<keyword evidence="1" id="KW-0808">Transferase</keyword>
<dbReference type="Pfam" id="PF00359">
    <property type="entry name" value="PTS_EIIA_2"/>
    <property type="match status" value="1"/>
</dbReference>
<dbReference type="SUPFAM" id="SSF55804">
    <property type="entry name" value="Phoshotransferase/anion transport protein"/>
    <property type="match status" value="1"/>
</dbReference>
<proteinExistence type="predicted"/>
<dbReference type="Pfam" id="PF00874">
    <property type="entry name" value="PRD"/>
    <property type="match status" value="2"/>
</dbReference>
<dbReference type="InterPro" id="IPR050661">
    <property type="entry name" value="BglG_antiterminators"/>
</dbReference>
<reference evidence="6 7" key="1">
    <citation type="submission" date="2019-12" db="EMBL/GenBank/DDBJ databases">
        <title>Whole-genome analyses of novel actinobacteria.</title>
        <authorList>
            <person name="Sahin N."/>
            <person name="Saygin H."/>
        </authorList>
    </citation>
    <scope>NUCLEOTIDE SEQUENCE [LARGE SCALE GENOMIC DNA]</scope>
    <source>
        <strain evidence="6 7">KC615</strain>
    </source>
</reference>
<dbReference type="AlphaFoldDB" id="A0A6I4VRV6"/>
<dbReference type="PROSITE" id="PS51099">
    <property type="entry name" value="PTS_EIIB_TYPE_2"/>
    <property type="match status" value="1"/>
</dbReference>
<dbReference type="InterPro" id="IPR016152">
    <property type="entry name" value="PTrfase/Anion_transptr"/>
</dbReference>
<evidence type="ECO:0000313" key="7">
    <source>
        <dbReference type="Proteomes" id="UP000430692"/>
    </source>
</evidence>